<organism evidence="1 2">
    <name type="scientific">Ralstonia psammae</name>
    <dbReference type="NCBI Taxonomy" id="3058598"/>
    <lineage>
        <taxon>Bacteria</taxon>
        <taxon>Pseudomonadati</taxon>
        <taxon>Pseudomonadota</taxon>
        <taxon>Betaproteobacteria</taxon>
        <taxon>Burkholderiales</taxon>
        <taxon>Burkholderiaceae</taxon>
        <taxon>Ralstonia</taxon>
    </lineage>
</organism>
<evidence type="ECO:0000313" key="1">
    <source>
        <dbReference type="EMBL" id="CAJ0795282.1"/>
    </source>
</evidence>
<gene>
    <name evidence="1" type="ORF">LMG19083_02701</name>
</gene>
<keyword evidence="2" id="KW-1185">Reference proteome</keyword>
<accession>A0ABN9J001</accession>
<dbReference type="EMBL" id="CATZBU010000005">
    <property type="protein sequence ID" value="CAJ0795282.1"/>
    <property type="molecule type" value="Genomic_DNA"/>
</dbReference>
<dbReference type="Proteomes" id="UP001189813">
    <property type="component" value="Unassembled WGS sequence"/>
</dbReference>
<sequence length="52" mass="5998">MVRTVGARRSVIKAATYERSRFNGAGEQRRIRIYEPHGQCDAECPRRPHSVQ</sequence>
<comment type="caution">
    <text evidence="1">The sequence shown here is derived from an EMBL/GenBank/DDBJ whole genome shotgun (WGS) entry which is preliminary data.</text>
</comment>
<name>A0ABN9J001_9RALS</name>
<reference evidence="1 2" key="1">
    <citation type="submission" date="2023-07" db="EMBL/GenBank/DDBJ databases">
        <authorList>
            <person name="Peeters C."/>
        </authorList>
    </citation>
    <scope>NUCLEOTIDE SEQUENCE [LARGE SCALE GENOMIC DNA]</scope>
    <source>
        <strain evidence="1 2">LMG 19083</strain>
    </source>
</reference>
<proteinExistence type="predicted"/>
<evidence type="ECO:0000313" key="2">
    <source>
        <dbReference type="Proteomes" id="UP001189813"/>
    </source>
</evidence>
<protein>
    <submittedName>
        <fullName evidence="1">Uncharacterized protein</fullName>
    </submittedName>
</protein>